<dbReference type="GO" id="GO:0008564">
    <property type="term" value="F:protein-exporting ATPase activity"/>
    <property type="evidence" value="ECO:0007669"/>
    <property type="project" value="UniProtKB-EC"/>
</dbReference>
<keyword evidence="4" id="KW-0067">ATP-binding</keyword>
<evidence type="ECO:0000256" key="1">
    <source>
        <dbReference type="ARBA" id="ARBA00006611"/>
    </source>
</evidence>
<dbReference type="Gene3D" id="3.40.50.300">
    <property type="entry name" value="P-loop containing nucleotide triphosphate hydrolases"/>
    <property type="match status" value="1"/>
</dbReference>
<dbReference type="PROSITE" id="PS00662">
    <property type="entry name" value="T2SP_E"/>
    <property type="match status" value="1"/>
</dbReference>
<gene>
    <name evidence="11" type="primary">gspE</name>
    <name evidence="11" type="ORF">ENI35_05010</name>
    <name evidence="10" type="ORF">HS1_000064</name>
</gene>
<dbReference type="GO" id="GO:0005524">
    <property type="term" value="F:ATP binding"/>
    <property type="evidence" value="ECO:0007669"/>
    <property type="project" value="UniProtKB-KW"/>
</dbReference>
<reference evidence="10 12" key="1">
    <citation type="submission" date="2015-10" db="EMBL/GenBank/DDBJ databases">
        <title>Candidatus Desulfofervidus auxilii, a hydrogenotrophic sulfate-reducing bacterium involved in the thermophilic anaerobic oxidation of methane.</title>
        <authorList>
            <person name="Krukenberg V."/>
            <person name="Richter M."/>
            <person name="Wegener G."/>
        </authorList>
    </citation>
    <scope>NUCLEOTIDE SEQUENCE [LARGE SCALE GENOMIC DNA]</scope>
    <source>
        <strain evidence="10 12">HS1</strain>
    </source>
</reference>
<keyword evidence="3" id="KW-0547">Nucleotide-binding</keyword>
<dbReference type="PANTHER" id="PTHR30258">
    <property type="entry name" value="TYPE II SECRETION SYSTEM PROTEIN GSPE-RELATED"/>
    <property type="match status" value="1"/>
</dbReference>
<dbReference type="FunFam" id="3.40.50.300:FF:000398">
    <property type="entry name" value="Type IV pilus assembly ATPase PilB"/>
    <property type="match status" value="1"/>
</dbReference>
<comment type="similarity">
    <text evidence="1">Belongs to the GSP E family.</text>
</comment>
<evidence type="ECO:0000256" key="5">
    <source>
        <dbReference type="ARBA" id="ARBA00022927"/>
    </source>
</evidence>
<dbReference type="Proteomes" id="UP000885738">
    <property type="component" value="Unassembled WGS sequence"/>
</dbReference>
<dbReference type="GO" id="GO:0015627">
    <property type="term" value="C:type II protein secretion system complex"/>
    <property type="evidence" value="ECO:0007669"/>
    <property type="project" value="InterPro"/>
</dbReference>
<evidence type="ECO:0000256" key="2">
    <source>
        <dbReference type="ARBA" id="ARBA00022448"/>
    </source>
</evidence>
<evidence type="ECO:0000256" key="8">
    <source>
        <dbReference type="ARBA" id="ARBA00034006"/>
    </source>
</evidence>
<dbReference type="GO" id="GO:0005886">
    <property type="term" value="C:plasma membrane"/>
    <property type="evidence" value="ECO:0007669"/>
    <property type="project" value="TreeGrafter"/>
</dbReference>
<evidence type="ECO:0000313" key="11">
    <source>
        <dbReference type="EMBL" id="HEC68152.1"/>
    </source>
</evidence>
<dbReference type="OrthoDB" id="9805147at2"/>
<sequence>MNQQPFNEYLLSHLKISSEEKARLLAEVQQAKLSLPRILQKEGLAEERQLSRLMADYFGLPFLERKDYPQKPLILEKISIGFLKRHCILPLEQNKDEVIIVISDPFDLSLMNTIKQYFNSAKVKFCIGLPSEIKDAIDRLYGDQTEEIQNAMGEAEAETFELEEENLRDMALEAPIVRLVNMIINRAVEMRSSDVHFEPFEKEFKVRYRIDGILHEMETPPKRLQPAIISRVKLMAGMNIAERRLPQDGRIKLRLGGKEVDIRVSTLPTIFGESVVLRLLYQETEELELESLGLTERDMNLLQEKIYYPNGIILVTGPTGSGKTTTLYAVLKKIKSPEKKIITVEDPVEYQIEGINQIQVRADLDLTFAKALRSIVRQDPDVILIGEIRDLETAEIAIQSALTGHLVFSTLHTNDAPTAITRLIDLQVEPYLISASLLLVVAQRLVRVLCPHCKVPFKPDKAIIKRIKTYFSSEAAEMIELDRKDITFYKSVGCPECGHTGYLGRAGLFEIMEVTDSIRSLIIEGADTDHIRKEAIKEGMATMRLDGLNKVISGITTIEEVLRVTKL</sequence>
<dbReference type="FunFam" id="3.30.450.90:FF:000001">
    <property type="entry name" value="Type II secretion system ATPase GspE"/>
    <property type="match status" value="1"/>
</dbReference>
<keyword evidence="6" id="KW-1278">Translocase</keyword>
<dbReference type="GO" id="GO:0015628">
    <property type="term" value="P:protein secretion by the type II secretion system"/>
    <property type="evidence" value="ECO:0007669"/>
    <property type="project" value="InterPro"/>
</dbReference>
<evidence type="ECO:0000256" key="3">
    <source>
        <dbReference type="ARBA" id="ARBA00022741"/>
    </source>
</evidence>
<evidence type="ECO:0000256" key="4">
    <source>
        <dbReference type="ARBA" id="ARBA00022840"/>
    </source>
</evidence>
<dbReference type="SMART" id="SM00382">
    <property type="entry name" value="AAA"/>
    <property type="match status" value="1"/>
</dbReference>
<dbReference type="Gene3D" id="3.30.300.160">
    <property type="entry name" value="Type II secretion system, protein E, N-terminal domain"/>
    <property type="match status" value="1"/>
</dbReference>
<dbReference type="AlphaFoldDB" id="A0A7C1ZT10"/>
<feature type="domain" description="Bacterial type II secretion system protein E" evidence="9">
    <location>
        <begin position="376"/>
        <end position="390"/>
    </location>
</feature>
<evidence type="ECO:0000313" key="12">
    <source>
        <dbReference type="Proteomes" id="UP000070560"/>
    </source>
</evidence>
<dbReference type="Gene3D" id="3.30.450.90">
    <property type="match status" value="1"/>
</dbReference>
<keyword evidence="2" id="KW-0813">Transport</keyword>
<evidence type="ECO:0000256" key="7">
    <source>
        <dbReference type="ARBA" id="ARBA00024382"/>
    </source>
</evidence>
<dbReference type="Pfam" id="PF00437">
    <property type="entry name" value="T2SSE"/>
    <property type="match status" value="1"/>
</dbReference>
<protein>
    <recommendedName>
        <fullName evidence="7">protein-secreting ATPase</fullName>
        <ecNumber evidence="7">7.4.2.8</ecNumber>
    </recommendedName>
</protein>
<dbReference type="KEGG" id="daw:HS1_000064"/>
<dbReference type="CDD" id="cd01129">
    <property type="entry name" value="PulE-GspE-like"/>
    <property type="match status" value="1"/>
</dbReference>
<keyword evidence="5" id="KW-0653">Protein transport</keyword>
<evidence type="ECO:0000256" key="6">
    <source>
        <dbReference type="ARBA" id="ARBA00022967"/>
    </source>
</evidence>
<dbReference type="EMBL" id="CP013015">
    <property type="protein sequence ID" value="AMM39871.1"/>
    <property type="molecule type" value="Genomic_DNA"/>
</dbReference>
<keyword evidence="12" id="KW-1185">Reference proteome</keyword>
<dbReference type="NCBIfam" id="TIGR02533">
    <property type="entry name" value="type_II_gspE"/>
    <property type="match status" value="1"/>
</dbReference>
<dbReference type="Pfam" id="PF05157">
    <property type="entry name" value="MshEN"/>
    <property type="match status" value="1"/>
</dbReference>
<dbReference type="InterPro" id="IPR003593">
    <property type="entry name" value="AAA+_ATPase"/>
</dbReference>
<evidence type="ECO:0000313" key="10">
    <source>
        <dbReference type="EMBL" id="AMM39871.1"/>
    </source>
</evidence>
<dbReference type="SUPFAM" id="SSF52540">
    <property type="entry name" value="P-loop containing nucleoside triphosphate hydrolases"/>
    <property type="match status" value="1"/>
</dbReference>
<dbReference type="RefSeq" id="WP_082757515.1">
    <property type="nucleotide sequence ID" value="NZ_CP013015.1"/>
</dbReference>
<dbReference type="InterPro" id="IPR001482">
    <property type="entry name" value="T2SS/T4SS_dom"/>
</dbReference>
<organism evidence="11">
    <name type="scientific">Desulfofervidus auxilii</name>
    <dbReference type="NCBI Taxonomy" id="1621989"/>
    <lineage>
        <taxon>Bacteria</taxon>
        <taxon>Pseudomonadati</taxon>
        <taxon>Thermodesulfobacteriota</taxon>
        <taxon>Candidatus Desulfofervidia</taxon>
        <taxon>Candidatus Desulfofervidales</taxon>
        <taxon>Candidatus Desulfofervidaceae</taxon>
        <taxon>Candidatus Desulfofervidus</taxon>
    </lineage>
</organism>
<dbReference type="EC" id="7.4.2.8" evidence="7"/>
<dbReference type="InterPro" id="IPR027417">
    <property type="entry name" value="P-loop_NTPase"/>
</dbReference>
<dbReference type="InterPro" id="IPR037257">
    <property type="entry name" value="T2SS_E_N_sf"/>
</dbReference>
<dbReference type="EMBL" id="DRIH01000176">
    <property type="protein sequence ID" value="HEC68152.1"/>
    <property type="molecule type" value="Genomic_DNA"/>
</dbReference>
<dbReference type="InterPro" id="IPR007831">
    <property type="entry name" value="T2SS_GspE_N"/>
</dbReference>
<name>A0A7C1ZT10_DESA2</name>
<dbReference type="GO" id="GO:0016887">
    <property type="term" value="F:ATP hydrolysis activity"/>
    <property type="evidence" value="ECO:0007669"/>
    <property type="project" value="TreeGrafter"/>
</dbReference>
<proteinExistence type="inferred from homology"/>
<accession>A0A7C1ZT10</accession>
<reference evidence="11" key="2">
    <citation type="journal article" date="2020" name="mSystems">
        <title>Genome- and Community-Level Interaction Insights into Carbon Utilization and Element Cycling Functions of Hydrothermarchaeota in Hydrothermal Sediment.</title>
        <authorList>
            <person name="Zhou Z."/>
            <person name="Liu Y."/>
            <person name="Xu W."/>
            <person name="Pan J."/>
            <person name="Luo Z.H."/>
            <person name="Li M."/>
        </authorList>
    </citation>
    <scope>NUCLEOTIDE SEQUENCE [LARGE SCALE GENOMIC DNA]</scope>
    <source>
        <strain evidence="11">HyVt-389</strain>
    </source>
</reference>
<evidence type="ECO:0000259" key="9">
    <source>
        <dbReference type="PROSITE" id="PS00662"/>
    </source>
</evidence>
<dbReference type="SUPFAM" id="SSF160246">
    <property type="entry name" value="EspE N-terminal domain-like"/>
    <property type="match status" value="1"/>
</dbReference>
<dbReference type="PANTHER" id="PTHR30258:SF2">
    <property type="entry name" value="COMG OPERON PROTEIN 1"/>
    <property type="match status" value="1"/>
</dbReference>
<dbReference type="InterPro" id="IPR013369">
    <property type="entry name" value="T2SS_GspE"/>
</dbReference>
<dbReference type="Proteomes" id="UP000070560">
    <property type="component" value="Chromosome"/>
</dbReference>
<comment type="catalytic activity">
    <reaction evidence="8">
        <text>ATP + H2O + cellular proteinSide 1 = ADP + phosphate + cellular proteinSide 2.</text>
        <dbReference type="EC" id="7.4.2.8"/>
    </reaction>
</comment>